<keyword evidence="3" id="KW-0809">Transit peptide</keyword>
<comment type="subcellular location">
    <subcellularLocation>
        <location evidence="1">Mitochondrion</location>
    </subcellularLocation>
</comment>
<dbReference type="GO" id="GO:0005762">
    <property type="term" value="C:mitochondrial large ribosomal subunit"/>
    <property type="evidence" value="ECO:0007669"/>
    <property type="project" value="TreeGrafter"/>
</dbReference>
<proteinExistence type="inferred from homology"/>
<keyword evidence="6" id="KW-0687">Ribonucleoprotein</keyword>
<evidence type="ECO:0000256" key="7">
    <source>
        <dbReference type="ARBA" id="ARBA00035180"/>
    </source>
</evidence>
<evidence type="ECO:0000256" key="2">
    <source>
        <dbReference type="ARBA" id="ARBA00005557"/>
    </source>
</evidence>
<dbReference type="Proteomes" id="UP001152320">
    <property type="component" value="Chromosome 4"/>
</dbReference>
<evidence type="ECO:0000256" key="4">
    <source>
        <dbReference type="ARBA" id="ARBA00022980"/>
    </source>
</evidence>
<evidence type="ECO:0000313" key="10">
    <source>
        <dbReference type="Proteomes" id="UP001152320"/>
    </source>
</evidence>
<keyword evidence="4 9" id="KW-0689">Ribosomal protein</keyword>
<dbReference type="SUPFAM" id="SSF52833">
    <property type="entry name" value="Thioredoxin-like"/>
    <property type="match status" value="1"/>
</dbReference>
<evidence type="ECO:0000256" key="5">
    <source>
        <dbReference type="ARBA" id="ARBA00023128"/>
    </source>
</evidence>
<comment type="caution">
    <text evidence="9">The sequence shown here is derived from an EMBL/GenBank/DDBJ whole genome shotgun (WGS) entry which is preliminary data.</text>
</comment>
<dbReference type="Pfam" id="PF10780">
    <property type="entry name" value="MRP_L53"/>
    <property type="match status" value="1"/>
</dbReference>
<organism evidence="9 10">
    <name type="scientific">Holothuria leucospilota</name>
    <name type="common">Black long sea cucumber</name>
    <name type="synonym">Mertensiothuria leucospilota</name>
    <dbReference type="NCBI Taxonomy" id="206669"/>
    <lineage>
        <taxon>Eukaryota</taxon>
        <taxon>Metazoa</taxon>
        <taxon>Echinodermata</taxon>
        <taxon>Eleutherozoa</taxon>
        <taxon>Echinozoa</taxon>
        <taxon>Holothuroidea</taxon>
        <taxon>Aspidochirotacea</taxon>
        <taxon>Aspidochirotida</taxon>
        <taxon>Holothuriidae</taxon>
        <taxon>Holothuria</taxon>
    </lineage>
</organism>
<comment type="similarity">
    <text evidence="2">Belongs to the mitochondrion-specific ribosomal protein mL53 family.</text>
</comment>
<gene>
    <name evidence="9" type="ORF">HOLleu_11396</name>
</gene>
<dbReference type="InterPro" id="IPR019716">
    <property type="entry name" value="Ribosomal_mL53"/>
</dbReference>
<evidence type="ECO:0000256" key="6">
    <source>
        <dbReference type="ARBA" id="ARBA00023274"/>
    </source>
</evidence>
<dbReference type="EMBL" id="JAIZAY010000004">
    <property type="protein sequence ID" value="KAJ8044047.1"/>
    <property type="molecule type" value="Genomic_DNA"/>
</dbReference>
<keyword evidence="10" id="KW-1185">Reference proteome</keyword>
<protein>
    <recommendedName>
        <fullName evidence="7">Large ribosomal subunit protein mL53</fullName>
    </recommendedName>
    <alternativeName>
        <fullName evidence="8">39S ribosomal protein L53, mitochondrial</fullName>
    </alternativeName>
</protein>
<dbReference type="PANTHER" id="PTHR33618:SF1">
    <property type="entry name" value="LARGE RIBOSOMAL SUBUNIT PROTEIN ML53"/>
    <property type="match status" value="1"/>
</dbReference>
<dbReference type="AlphaFoldDB" id="A0A9Q1CF66"/>
<dbReference type="InterPro" id="IPR036249">
    <property type="entry name" value="Thioredoxin-like_sf"/>
</dbReference>
<dbReference type="Gene3D" id="3.40.30.10">
    <property type="entry name" value="Glutaredoxin"/>
    <property type="match status" value="1"/>
</dbReference>
<evidence type="ECO:0000313" key="9">
    <source>
        <dbReference type="EMBL" id="KAJ8044047.1"/>
    </source>
</evidence>
<evidence type="ECO:0000256" key="3">
    <source>
        <dbReference type="ARBA" id="ARBA00022946"/>
    </source>
</evidence>
<keyword evidence="5" id="KW-0496">Mitochondrion</keyword>
<dbReference type="InterPro" id="IPR052473">
    <property type="entry name" value="mtLSU_mL53"/>
</dbReference>
<accession>A0A9Q1CF66</accession>
<reference evidence="9" key="1">
    <citation type="submission" date="2021-10" db="EMBL/GenBank/DDBJ databases">
        <title>Tropical sea cucumber genome reveals ecological adaptation and Cuvierian tubules defense mechanism.</title>
        <authorList>
            <person name="Chen T."/>
        </authorList>
    </citation>
    <scope>NUCLEOTIDE SEQUENCE</scope>
    <source>
        <strain evidence="9">Nanhai2018</strain>
        <tissue evidence="9">Muscle</tissue>
    </source>
</reference>
<evidence type="ECO:0000256" key="8">
    <source>
        <dbReference type="ARBA" id="ARBA00042721"/>
    </source>
</evidence>
<name>A0A9Q1CF66_HOLLE</name>
<sequence length="112" mass="12745">MTGRLAPVREMSLQFVKNVRVKFCPWEKSAAETRTFFGLIATNKMRESNPNCKFVTSVKHDGSPPEVLIEFDDGKKLLFKSEYLLAREMAKRFQTVQQMKEKAAVTAEGNGQ</sequence>
<dbReference type="PANTHER" id="PTHR33618">
    <property type="entry name" value="39S RIBOSOMAL PROTEIN L53, MITOCHONDRIAL"/>
    <property type="match status" value="1"/>
</dbReference>
<evidence type="ECO:0000256" key="1">
    <source>
        <dbReference type="ARBA" id="ARBA00004173"/>
    </source>
</evidence>
<dbReference type="OrthoDB" id="6618793at2759"/>